<evidence type="ECO:0000313" key="2">
    <source>
        <dbReference type="Proteomes" id="UP000249400"/>
    </source>
</evidence>
<dbReference type="Proteomes" id="UP000249400">
    <property type="component" value="Chromosome 1"/>
</dbReference>
<sequence length="58" mass="6607">MPTLQCEFWNVGQGLFSSGRIQMGDAQAFHWVYCLQVPHHGSKPILVNKNKRLSIHSI</sequence>
<organism evidence="1 2">
    <name type="scientific">Haemophilus aegyptius</name>
    <dbReference type="NCBI Taxonomy" id="197575"/>
    <lineage>
        <taxon>Bacteria</taxon>
        <taxon>Pseudomonadati</taxon>
        <taxon>Pseudomonadota</taxon>
        <taxon>Gammaproteobacteria</taxon>
        <taxon>Pasteurellales</taxon>
        <taxon>Pasteurellaceae</taxon>
        <taxon>Haemophilus</taxon>
    </lineage>
</organism>
<dbReference type="RefSeq" id="WP_006996112.1">
    <property type="nucleotide sequence ID" value="NZ_CP082857.1"/>
</dbReference>
<protein>
    <submittedName>
        <fullName evidence="1">Uncharacterized protein</fullName>
    </submittedName>
</protein>
<accession>A0ABY1VWF5</accession>
<proteinExistence type="predicted"/>
<name>A0ABY1VWF5_HAEAE</name>
<reference evidence="1 2" key="1">
    <citation type="submission" date="2018-06" db="EMBL/GenBank/DDBJ databases">
        <authorList>
            <consortium name="Pathogen Informatics"/>
            <person name="Doyle S."/>
        </authorList>
    </citation>
    <scope>NUCLEOTIDE SEQUENCE [LARGE SCALE GENOMIC DNA]</scope>
    <source>
        <strain evidence="1 2">NCTC8502</strain>
    </source>
</reference>
<dbReference type="EMBL" id="LS483429">
    <property type="protein sequence ID" value="SQH37810.1"/>
    <property type="molecule type" value="Genomic_DNA"/>
</dbReference>
<keyword evidence="2" id="KW-1185">Reference proteome</keyword>
<gene>
    <name evidence="1" type="ORF">NCTC8502_01516</name>
</gene>
<evidence type="ECO:0000313" key="1">
    <source>
        <dbReference type="EMBL" id="SQH37810.1"/>
    </source>
</evidence>